<accession>A0A0C2XLM8</accession>
<dbReference type="InParanoid" id="A0A0C2XLM8"/>
<keyword evidence="4" id="KW-1185">Reference proteome</keyword>
<evidence type="ECO:0000313" key="4">
    <source>
        <dbReference type="Proteomes" id="UP000054549"/>
    </source>
</evidence>
<keyword evidence="2" id="KW-1133">Transmembrane helix</keyword>
<sequence length="304" mass="34805">MLTIVQRSVVTLIAQTLLYGIYLETLIQCLRWLIFIDEGWKPRDKINSLIMAFATGFIFLTSTTNLVTWLQFTLEILRDFREDENWHMNVIGIVLFLTFLSIDYILIYRCWIVYGKSWRIICVPVTFWLGSLACSALTSYYIFQDLNAFQSKEMTDIGFYACNIATTIYTTTAIIYRIWYTTKISGSSPKRLNHVMRIVAESGILYTCTVVFRLVGATRTDATWVNYFIDDISSAINLCGAGISFNLLLMRVYQSRVERRDSLAESRHVDGVQTLLGMQFNNPQITASSEGPPSNARQVDEAID</sequence>
<feature type="region of interest" description="Disordered" evidence="1">
    <location>
        <begin position="284"/>
        <end position="304"/>
    </location>
</feature>
<feature type="transmembrane region" description="Helical" evidence="2">
    <location>
        <begin position="12"/>
        <end position="34"/>
    </location>
</feature>
<feature type="transmembrane region" description="Helical" evidence="2">
    <location>
        <begin position="157"/>
        <end position="178"/>
    </location>
</feature>
<feature type="compositionally biased region" description="Polar residues" evidence="1">
    <location>
        <begin position="284"/>
        <end position="297"/>
    </location>
</feature>
<keyword evidence="2" id="KW-0472">Membrane</keyword>
<dbReference type="EMBL" id="KN818224">
    <property type="protein sequence ID" value="KIL70436.1"/>
    <property type="molecule type" value="Genomic_DNA"/>
</dbReference>
<protein>
    <submittedName>
        <fullName evidence="3">Uncharacterized protein</fullName>
    </submittedName>
</protein>
<feature type="transmembrane region" description="Helical" evidence="2">
    <location>
        <begin position="46"/>
        <end position="70"/>
    </location>
</feature>
<feature type="transmembrane region" description="Helical" evidence="2">
    <location>
        <begin position="235"/>
        <end position="253"/>
    </location>
</feature>
<feature type="transmembrane region" description="Helical" evidence="2">
    <location>
        <begin position="198"/>
        <end position="215"/>
    </location>
</feature>
<organism evidence="3 4">
    <name type="scientific">Amanita muscaria (strain Koide BX008)</name>
    <dbReference type="NCBI Taxonomy" id="946122"/>
    <lineage>
        <taxon>Eukaryota</taxon>
        <taxon>Fungi</taxon>
        <taxon>Dikarya</taxon>
        <taxon>Basidiomycota</taxon>
        <taxon>Agaricomycotina</taxon>
        <taxon>Agaricomycetes</taxon>
        <taxon>Agaricomycetidae</taxon>
        <taxon>Agaricales</taxon>
        <taxon>Pluteineae</taxon>
        <taxon>Amanitaceae</taxon>
        <taxon>Amanita</taxon>
    </lineage>
</organism>
<evidence type="ECO:0000313" key="3">
    <source>
        <dbReference type="EMBL" id="KIL70436.1"/>
    </source>
</evidence>
<evidence type="ECO:0000256" key="2">
    <source>
        <dbReference type="SAM" id="Phobius"/>
    </source>
</evidence>
<dbReference type="OrthoDB" id="3064360at2759"/>
<dbReference type="AlphaFoldDB" id="A0A0C2XLM8"/>
<evidence type="ECO:0000256" key="1">
    <source>
        <dbReference type="SAM" id="MobiDB-lite"/>
    </source>
</evidence>
<gene>
    <name evidence="3" type="ORF">M378DRAFT_67780</name>
</gene>
<dbReference type="HOGENOM" id="CLU_044614_1_1_1"/>
<name>A0A0C2XLM8_AMAMK</name>
<dbReference type="Proteomes" id="UP000054549">
    <property type="component" value="Unassembled WGS sequence"/>
</dbReference>
<feature type="transmembrane region" description="Helical" evidence="2">
    <location>
        <begin position="120"/>
        <end position="142"/>
    </location>
</feature>
<feature type="transmembrane region" description="Helical" evidence="2">
    <location>
        <begin position="90"/>
        <end position="108"/>
    </location>
</feature>
<keyword evidence="2" id="KW-0812">Transmembrane</keyword>
<proteinExistence type="predicted"/>
<reference evidence="3 4" key="1">
    <citation type="submission" date="2014-04" db="EMBL/GenBank/DDBJ databases">
        <title>Evolutionary Origins and Diversification of the Mycorrhizal Mutualists.</title>
        <authorList>
            <consortium name="DOE Joint Genome Institute"/>
            <consortium name="Mycorrhizal Genomics Consortium"/>
            <person name="Kohler A."/>
            <person name="Kuo A."/>
            <person name="Nagy L.G."/>
            <person name="Floudas D."/>
            <person name="Copeland A."/>
            <person name="Barry K.W."/>
            <person name="Cichocki N."/>
            <person name="Veneault-Fourrey C."/>
            <person name="LaButti K."/>
            <person name="Lindquist E.A."/>
            <person name="Lipzen A."/>
            <person name="Lundell T."/>
            <person name="Morin E."/>
            <person name="Murat C."/>
            <person name="Riley R."/>
            <person name="Ohm R."/>
            <person name="Sun H."/>
            <person name="Tunlid A."/>
            <person name="Henrissat B."/>
            <person name="Grigoriev I.V."/>
            <person name="Hibbett D.S."/>
            <person name="Martin F."/>
        </authorList>
    </citation>
    <scope>NUCLEOTIDE SEQUENCE [LARGE SCALE GENOMIC DNA]</scope>
    <source>
        <strain evidence="3 4">Koide BX008</strain>
    </source>
</reference>